<dbReference type="KEGG" id="mgin:FRZ54_03105"/>
<dbReference type="AlphaFoldDB" id="A0A5B8UR95"/>
<dbReference type="Proteomes" id="UP000321479">
    <property type="component" value="Chromosome"/>
</dbReference>
<protein>
    <recommendedName>
        <fullName evidence="1">CoA-binding domain-containing protein</fullName>
    </recommendedName>
</protein>
<feature type="domain" description="CoA-binding" evidence="1">
    <location>
        <begin position="75"/>
        <end position="137"/>
    </location>
</feature>
<dbReference type="InterPro" id="IPR003781">
    <property type="entry name" value="CoA-bd"/>
</dbReference>
<reference evidence="2 3" key="1">
    <citation type="journal article" date="2017" name="Curr. Microbiol.">
        <title>Mucilaginibacter ginsenosidivorans sp. nov., Isolated from Soil of Ginseng Field.</title>
        <authorList>
            <person name="Kim M.M."/>
            <person name="Siddiqi M.Z."/>
            <person name="Im W.T."/>
        </authorList>
    </citation>
    <scope>NUCLEOTIDE SEQUENCE [LARGE SCALE GENOMIC DNA]</scope>
    <source>
        <strain evidence="2 3">Gsoil 3017</strain>
    </source>
</reference>
<evidence type="ECO:0000313" key="2">
    <source>
        <dbReference type="EMBL" id="QEC61613.1"/>
    </source>
</evidence>
<dbReference type="SUPFAM" id="SSF51735">
    <property type="entry name" value="NAD(P)-binding Rossmann-fold domains"/>
    <property type="match status" value="1"/>
</dbReference>
<dbReference type="InterPro" id="IPR036291">
    <property type="entry name" value="NAD(P)-bd_dom_sf"/>
</dbReference>
<sequence>MEQTIEQQMRSAKTILLVDWPEQRVPRALLNAGFSVFGYSPEGYSVASIADEKPGKADGRTVFQPGKEGEKSFLVFESTGERPSSVDIVNVYRPEAEHAAILEKQVLTTGARVMWLQPPATSAAVKDIAAANHIILIEGVDIADLAAKILNYGEHRIP</sequence>
<organism evidence="2 3">
    <name type="scientific">Mucilaginibacter ginsenosidivorans</name>
    <dbReference type="NCBI Taxonomy" id="398053"/>
    <lineage>
        <taxon>Bacteria</taxon>
        <taxon>Pseudomonadati</taxon>
        <taxon>Bacteroidota</taxon>
        <taxon>Sphingobacteriia</taxon>
        <taxon>Sphingobacteriales</taxon>
        <taxon>Sphingobacteriaceae</taxon>
        <taxon>Mucilaginibacter</taxon>
    </lineage>
</organism>
<keyword evidence="3" id="KW-1185">Reference proteome</keyword>
<name>A0A5B8UR95_9SPHI</name>
<accession>A0A5B8UR95</accession>
<evidence type="ECO:0000313" key="3">
    <source>
        <dbReference type="Proteomes" id="UP000321479"/>
    </source>
</evidence>
<dbReference type="EMBL" id="CP042436">
    <property type="protein sequence ID" value="QEC61613.1"/>
    <property type="molecule type" value="Genomic_DNA"/>
</dbReference>
<proteinExistence type="predicted"/>
<dbReference type="Gene3D" id="3.40.50.720">
    <property type="entry name" value="NAD(P)-binding Rossmann-like Domain"/>
    <property type="match status" value="1"/>
</dbReference>
<dbReference type="Pfam" id="PF13380">
    <property type="entry name" value="CoA_binding_2"/>
    <property type="match status" value="1"/>
</dbReference>
<dbReference type="RefSeq" id="WP_147030190.1">
    <property type="nucleotide sequence ID" value="NZ_CP042436.1"/>
</dbReference>
<evidence type="ECO:0000259" key="1">
    <source>
        <dbReference type="Pfam" id="PF13380"/>
    </source>
</evidence>
<gene>
    <name evidence="2" type="ORF">FRZ54_03105</name>
</gene>
<dbReference type="OrthoDB" id="9804695at2"/>